<comment type="caution">
    <text evidence="3">The sequence shown here is derived from an EMBL/GenBank/DDBJ whole genome shotgun (WGS) entry which is preliminary data.</text>
</comment>
<feature type="chain" id="PRO_5012033769" description="DUF302 domain-containing protein" evidence="1">
    <location>
        <begin position="23"/>
        <end position="154"/>
    </location>
</feature>
<dbReference type="OrthoDB" id="5783872at2"/>
<feature type="domain" description="DUF302" evidence="2">
    <location>
        <begin position="63"/>
        <end position="121"/>
    </location>
</feature>
<dbReference type="STRING" id="1293890.TALK_16585"/>
<keyword evidence="1" id="KW-0732">Signal</keyword>
<gene>
    <name evidence="3" type="ORF">TALK_16585</name>
</gene>
<dbReference type="EMBL" id="JFKB01000012">
    <property type="protein sequence ID" value="OSQ46222.1"/>
    <property type="molecule type" value="Genomic_DNA"/>
</dbReference>
<dbReference type="SUPFAM" id="SSF103247">
    <property type="entry name" value="TT1751-like"/>
    <property type="match status" value="1"/>
</dbReference>
<dbReference type="PANTHER" id="PTHR38342:SF1">
    <property type="entry name" value="SLR5037 PROTEIN"/>
    <property type="match status" value="1"/>
</dbReference>
<protein>
    <recommendedName>
        <fullName evidence="2">DUF302 domain-containing protein</fullName>
    </recommendedName>
</protein>
<dbReference type="PANTHER" id="PTHR38342">
    <property type="entry name" value="SLR5037 PROTEIN"/>
    <property type="match status" value="1"/>
</dbReference>
<evidence type="ECO:0000313" key="4">
    <source>
        <dbReference type="Proteomes" id="UP000193396"/>
    </source>
</evidence>
<dbReference type="InterPro" id="IPR035923">
    <property type="entry name" value="TT1751-like_sf"/>
</dbReference>
<dbReference type="Gene3D" id="3.30.310.70">
    <property type="entry name" value="TT1751-like domain"/>
    <property type="match status" value="1"/>
</dbReference>
<dbReference type="InterPro" id="IPR005180">
    <property type="entry name" value="DUF302"/>
</dbReference>
<name>A0A1Y2L902_9PROT</name>
<dbReference type="AlphaFoldDB" id="A0A1Y2L902"/>
<keyword evidence="4" id="KW-1185">Reference proteome</keyword>
<feature type="signal peptide" evidence="1">
    <location>
        <begin position="1"/>
        <end position="22"/>
    </location>
</feature>
<proteinExistence type="predicted"/>
<dbReference type="CDD" id="cd14797">
    <property type="entry name" value="DUF302"/>
    <property type="match status" value="1"/>
</dbReference>
<sequence>MTYPRIAVLMVLTCFAIRPAIAEPAGMVHVTTSKNFAELVAAIDLAAKTEKIGIVTRASATNGVKAVLGKDIPGNMVIGIFHPRFADRLLAASLPAGIEAPIRLYLTENTDGSATVSYRKPSAIFADYPDGGPDLMVLADELDALIARMINQVR</sequence>
<dbReference type="RefSeq" id="WP_085620260.1">
    <property type="nucleotide sequence ID" value="NZ_JBLXCG010000016.1"/>
</dbReference>
<accession>A0A1Y2L902</accession>
<evidence type="ECO:0000313" key="3">
    <source>
        <dbReference type="EMBL" id="OSQ46222.1"/>
    </source>
</evidence>
<dbReference type="Pfam" id="PF03625">
    <property type="entry name" value="DUF302"/>
    <property type="match status" value="1"/>
</dbReference>
<dbReference type="Proteomes" id="UP000193396">
    <property type="component" value="Unassembled WGS sequence"/>
</dbReference>
<reference evidence="3 4" key="1">
    <citation type="submission" date="2014-03" db="EMBL/GenBank/DDBJ databases">
        <title>The draft genome sequence of Thalassospira alkalitolerans JCM 18968.</title>
        <authorList>
            <person name="Lai Q."/>
            <person name="Shao Z."/>
        </authorList>
    </citation>
    <scope>NUCLEOTIDE SEQUENCE [LARGE SCALE GENOMIC DNA]</scope>
    <source>
        <strain evidence="3 4">JCM 18968</strain>
    </source>
</reference>
<evidence type="ECO:0000256" key="1">
    <source>
        <dbReference type="SAM" id="SignalP"/>
    </source>
</evidence>
<evidence type="ECO:0000259" key="2">
    <source>
        <dbReference type="Pfam" id="PF03625"/>
    </source>
</evidence>
<organism evidence="3 4">
    <name type="scientific">Thalassospira alkalitolerans</name>
    <dbReference type="NCBI Taxonomy" id="1293890"/>
    <lineage>
        <taxon>Bacteria</taxon>
        <taxon>Pseudomonadati</taxon>
        <taxon>Pseudomonadota</taxon>
        <taxon>Alphaproteobacteria</taxon>
        <taxon>Rhodospirillales</taxon>
        <taxon>Thalassospiraceae</taxon>
        <taxon>Thalassospira</taxon>
    </lineage>
</organism>